<feature type="domain" description="HTH tetR-type" evidence="6">
    <location>
        <begin position="33"/>
        <end position="93"/>
    </location>
</feature>
<dbReference type="RefSeq" id="WP_394833382.1">
    <property type="nucleotide sequence ID" value="NZ_CP089929.1"/>
</dbReference>
<evidence type="ECO:0000256" key="5">
    <source>
        <dbReference type="SAM" id="MobiDB-lite"/>
    </source>
</evidence>
<dbReference type="EMBL" id="CP089983">
    <property type="protein sequence ID" value="WXB03748.1"/>
    <property type="molecule type" value="Genomic_DNA"/>
</dbReference>
<sequence length="227" mass="25037">MPSHAGARTSPRSAHPPRASLLPVLPASPTGAALTREKLLQAAHELLFERGGAEPSVSQICRRAGVQVAMVSYCFGGKTQLLEALVERATMGVVAELQRFAAQKGLEPEEMLRRHVAAMVRNWVRFPYLMQLIERAHAGDPQVERITTIFVGPALEFYRGLLARGAKARKFRKVDPTLFFFSIVGSCQFLFTARSLLATSGEALNEDLVERFIEHTAELLVRGISLK</sequence>
<name>A0ABZ2L1A1_9BACT</name>
<accession>A0ABZ2L1A1</accession>
<protein>
    <submittedName>
        <fullName evidence="7">TetR family transcriptional regulator</fullName>
    </submittedName>
</protein>
<keyword evidence="8" id="KW-1185">Reference proteome</keyword>
<organism evidence="7 8">
    <name type="scientific">Pendulispora rubella</name>
    <dbReference type="NCBI Taxonomy" id="2741070"/>
    <lineage>
        <taxon>Bacteria</taxon>
        <taxon>Pseudomonadati</taxon>
        <taxon>Myxococcota</taxon>
        <taxon>Myxococcia</taxon>
        <taxon>Myxococcales</taxon>
        <taxon>Sorangiineae</taxon>
        <taxon>Pendulisporaceae</taxon>
        <taxon>Pendulispora</taxon>
    </lineage>
</organism>
<evidence type="ECO:0000259" key="6">
    <source>
        <dbReference type="PROSITE" id="PS50977"/>
    </source>
</evidence>
<dbReference type="SUPFAM" id="SSF46689">
    <property type="entry name" value="Homeodomain-like"/>
    <property type="match status" value="1"/>
</dbReference>
<dbReference type="Gene3D" id="1.10.357.10">
    <property type="entry name" value="Tetracycline Repressor, domain 2"/>
    <property type="match status" value="1"/>
</dbReference>
<dbReference type="InterPro" id="IPR036271">
    <property type="entry name" value="Tet_transcr_reg_TetR-rel_C_sf"/>
</dbReference>
<feature type="DNA-binding region" description="H-T-H motif" evidence="4">
    <location>
        <begin position="56"/>
        <end position="75"/>
    </location>
</feature>
<keyword evidence="1" id="KW-0805">Transcription regulation</keyword>
<evidence type="ECO:0000313" key="7">
    <source>
        <dbReference type="EMBL" id="WXB03748.1"/>
    </source>
</evidence>
<evidence type="ECO:0000256" key="3">
    <source>
        <dbReference type="ARBA" id="ARBA00023163"/>
    </source>
</evidence>
<dbReference type="PANTHER" id="PTHR30055">
    <property type="entry name" value="HTH-TYPE TRANSCRIPTIONAL REGULATOR RUTR"/>
    <property type="match status" value="1"/>
</dbReference>
<dbReference type="InterPro" id="IPR011075">
    <property type="entry name" value="TetR_C"/>
</dbReference>
<gene>
    <name evidence="7" type="ORF">LVJ94_43440</name>
</gene>
<reference evidence="7" key="1">
    <citation type="submission" date="2021-12" db="EMBL/GenBank/DDBJ databases">
        <title>Discovery of the Pendulisporaceae a myxobacterial family with distinct sporulation behavior and unique specialized metabolism.</title>
        <authorList>
            <person name="Garcia R."/>
            <person name="Popoff A."/>
            <person name="Bader C.D."/>
            <person name="Loehr J."/>
            <person name="Walesch S."/>
            <person name="Walt C."/>
            <person name="Boldt J."/>
            <person name="Bunk B."/>
            <person name="Haeckl F.J.F.P.J."/>
            <person name="Gunesch A.P."/>
            <person name="Birkelbach J."/>
            <person name="Nuebel U."/>
            <person name="Pietschmann T."/>
            <person name="Bach T."/>
            <person name="Mueller R."/>
        </authorList>
    </citation>
    <scope>NUCLEOTIDE SEQUENCE</scope>
    <source>
        <strain evidence="7">MSr11367</strain>
    </source>
</reference>
<dbReference type="PANTHER" id="PTHR30055:SF181">
    <property type="entry name" value="BLR6905 PROTEIN"/>
    <property type="match status" value="1"/>
</dbReference>
<dbReference type="SUPFAM" id="SSF48498">
    <property type="entry name" value="Tetracyclin repressor-like, C-terminal domain"/>
    <property type="match status" value="1"/>
</dbReference>
<dbReference type="Proteomes" id="UP001374803">
    <property type="component" value="Chromosome"/>
</dbReference>
<dbReference type="Pfam" id="PF14514">
    <property type="entry name" value="TetR_C_9"/>
    <property type="match status" value="1"/>
</dbReference>
<dbReference type="InterPro" id="IPR050109">
    <property type="entry name" value="HTH-type_TetR-like_transc_reg"/>
</dbReference>
<evidence type="ECO:0000313" key="8">
    <source>
        <dbReference type="Proteomes" id="UP001374803"/>
    </source>
</evidence>
<feature type="region of interest" description="Disordered" evidence="5">
    <location>
        <begin position="1"/>
        <end position="22"/>
    </location>
</feature>
<evidence type="ECO:0000256" key="2">
    <source>
        <dbReference type="ARBA" id="ARBA00023125"/>
    </source>
</evidence>
<evidence type="ECO:0000256" key="1">
    <source>
        <dbReference type="ARBA" id="ARBA00023015"/>
    </source>
</evidence>
<dbReference type="Pfam" id="PF00440">
    <property type="entry name" value="TetR_N"/>
    <property type="match status" value="1"/>
</dbReference>
<dbReference type="InterPro" id="IPR009057">
    <property type="entry name" value="Homeodomain-like_sf"/>
</dbReference>
<dbReference type="PROSITE" id="PS50977">
    <property type="entry name" value="HTH_TETR_2"/>
    <property type="match status" value="1"/>
</dbReference>
<evidence type="ECO:0000256" key="4">
    <source>
        <dbReference type="PROSITE-ProRule" id="PRU00335"/>
    </source>
</evidence>
<proteinExistence type="predicted"/>
<dbReference type="InterPro" id="IPR001647">
    <property type="entry name" value="HTH_TetR"/>
</dbReference>
<keyword evidence="2 4" id="KW-0238">DNA-binding</keyword>
<keyword evidence="3" id="KW-0804">Transcription</keyword>